<evidence type="ECO:0000256" key="4">
    <source>
        <dbReference type="ARBA" id="ARBA00022694"/>
    </source>
</evidence>
<evidence type="ECO:0000256" key="8">
    <source>
        <dbReference type="HAMAP-Rule" id="MF_01161"/>
    </source>
</evidence>
<keyword evidence="6 8" id="KW-0067">ATP-binding</keyword>
<dbReference type="NCBIfam" id="TIGR02433">
    <property type="entry name" value="lysidine_TilS_C"/>
    <property type="match status" value="1"/>
</dbReference>
<evidence type="ECO:0000259" key="10">
    <source>
        <dbReference type="SMART" id="SM00977"/>
    </source>
</evidence>
<keyword evidence="3 8" id="KW-0436">Ligase</keyword>
<dbReference type="InterPro" id="IPR014729">
    <property type="entry name" value="Rossmann-like_a/b/a_fold"/>
</dbReference>
<keyword evidence="9" id="KW-0812">Transmembrane</keyword>
<dbReference type="InterPro" id="IPR012795">
    <property type="entry name" value="tRNA_Ile_lys_synt_N"/>
</dbReference>
<keyword evidence="9" id="KW-1133">Transmembrane helix</keyword>
<feature type="transmembrane region" description="Helical" evidence="9">
    <location>
        <begin position="21"/>
        <end position="39"/>
    </location>
</feature>
<comment type="similarity">
    <text evidence="8">Belongs to the tRNA(Ile)-lysidine synthase family.</text>
</comment>
<dbReference type="AlphaFoldDB" id="A0A7X2MXB9"/>
<evidence type="ECO:0000256" key="6">
    <source>
        <dbReference type="ARBA" id="ARBA00022840"/>
    </source>
</evidence>
<dbReference type="Pfam" id="PF11734">
    <property type="entry name" value="TilS_C"/>
    <property type="match status" value="1"/>
</dbReference>
<evidence type="ECO:0000256" key="1">
    <source>
        <dbReference type="ARBA" id="ARBA00004496"/>
    </source>
</evidence>
<comment type="caution">
    <text evidence="11">The sequence shown here is derived from an EMBL/GenBank/DDBJ whole genome shotgun (WGS) entry which is preliminary data.</text>
</comment>
<comment type="domain">
    <text evidence="8">The N-terminal region contains the highly conserved SGGXDS motif, predicted to be a P-loop motif involved in ATP binding.</text>
</comment>
<keyword evidence="12" id="KW-1185">Reference proteome</keyword>
<dbReference type="GO" id="GO:0032267">
    <property type="term" value="F:tRNA(Ile)-lysidine synthase activity"/>
    <property type="evidence" value="ECO:0007669"/>
    <property type="project" value="UniProtKB-EC"/>
</dbReference>
<keyword evidence="4 8" id="KW-0819">tRNA processing</keyword>
<accession>A0A7X2MXB9</accession>
<evidence type="ECO:0000256" key="9">
    <source>
        <dbReference type="SAM" id="Phobius"/>
    </source>
</evidence>
<reference evidence="11 12" key="1">
    <citation type="submission" date="2019-08" db="EMBL/GenBank/DDBJ databases">
        <title>In-depth cultivation of the pig gut microbiome towards novel bacterial diversity and tailored functional studies.</title>
        <authorList>
            <person name="Wylensek D."/>
            <person name="Hitch T.C.A."/>
            <person name="Clavel T."/>
        </authorList>
    </citation>
    <scope>NUCLEOTIDE SEQUENCE [LARGE SCALE GENOMIC DNA]</scope>
    <source>
        <strain evidence="11 12">WCA-383-APC-5B</strain>
    </source>
</reference>
<proteinExistence type="inferred from homology"/>
<dbReference type="InterPro" id="IPR012094">
    <property type="entry name" value="tRNA_Ile_lys_synt"/>
</dbReference>
<keyword evidence="9" id="KW-0472">Membrane</keyword>
<keyword evidence="5 8" id="KW-0547">Nucleotide-binding</keyword>
<comment type="function">
    <text evidence="8">Ligates lysine onto the cytidine present at position 34 of the AUA codon-specific tRNA(Ile) that contains the anticodon CAU, in an ATP-dependent manner. Cytidine is converted to lysidine, thus changing the amino acid specificity of the tRNA from methionine to isoleucine.</text>
</comment>
<dbReference type="InterPro" id="IPR012796">
    <property type="entry name" value="Lysidine-tRNA-synth_C"/>
</dbReference>
<evidence type="ECO:0000256" key="7">
    <source>
        <dbReference type="ARBA" id="ARBA00048539"/>
    </source>
</evidence>
<gene>
    <name evidence="8 11" type="primary">tilS</name>
    <name evidence="11" type="ORF">FYJ33_05180</name>
</gene>
<dbReference type="CDD" id="cd01992">
    <property type="entry name" value="TilS_N"/>
    <property type="match status" value="1"/>
</dbReference>
<dbReference type="SUPFAM" id="SSF82829">
    <property type="entry name" value="MesJ substrate recognition domain-like"/>
    <property type="match status" value="1"/>
</dbReference>
<evidence type="ECO:0000256" key="2">
    <source>
        <dbReference type="ARBA" id="ARBA00022490"/>
    </source>
</evidence>
<evidence type="ECO:0000256" key="5">
    <source>
        <dbReference type="ARBA" id="ARBA00022741"/>
    </source>
</evidence>
<evidence type="ECO:0000313" key="11">
    <source>
        <dbReference type="EMBL" id="MSR90823.1"/>
    </source>
</evidence>
<comment type="subcellular location">
    <subcellularLocation>
        <location evidence="1 8">Cytoplasm</location>
    </subcellularLocation>
</comment>
<evidence type="ECO:0000256" key="3">
    <source>
        <dbReference type="ARBA" id="ARBA00022598"/>
    </source>
</evidence>
<dbReference type="RefSeq" id="WP_154530700.1">
    <property type="nucleotide sequence ID" value="NZ_JAQXTV010000048.1"/>
</dbReference>
<comment type="catalytic activity">
    <reaction evidence="7 8">
        <text>cytidine(34) in tRNA(Ile2) + L-lysine + ATP = lysidine(34) in tRNA(Ile2) + AMP + diphosphate + H(+)</text>
        <dbReference type="Rhea" id="RHEA:43744"/>
        <dbReference type="Rhea" id="RHEA-COMP:10625"/>
        <dbReference type="Rhea" id="RHEA-COMP:10670"/>
        <dbReference type="ChEBI" id="CHEBI:15378"/>
        <dbReference type="ChEBI" id="CHEBI:30616"/>
        <dbReference type="ChEBI" id="CHEBI:32551"/>
        <dbReference type="ChEBI" id="CHEBI:33019"/>
        <dbReference type="ChEBI" id="CHEBI:82748"/>
        <dbReference type="ChEBI" id="CHEBI:83665"/>
        <dbReference type="ChEBI" id="CHEBI:456215"/>
        <dbReference type="EC" id="6.3.4.19"/>
    </reaction>
</comment>
<feature type="binding site" evidence="8">
    <location>
        <begin position="26"/>
        <end position="31"/>
    </location>
    <ligand>
        <name>ATP</name>
        <dbReference type="ChEBI" id="CHEBI:30616"/>
    </ligand>
</feature>
<dbReference type="Proteomes" id="UP000460287">
    <property type="component" value="Unassembled WGS sequence"/>
</dbReference>
<dbReference type="InterPro" id="IPR011063">
    <property type="entry name" value="TilS/TtcA_N"/>
</dbReference>
<dbReference type="PANTHER" id="PTHR43033">
    <property type="entry name" value="TRNA(ILE)-LYSIDINE SYNTHASE-RELATED"/>
    <property type="match status" value="1"/>
</dbReference>
<protein>
    <recommendedName>
        <fullName evidence="8">tRNA(Ile)-lysidine synthase</fullName>
        <ecNumber evidence="8">6.3.4.19</ecNumber>
    </recommendedName>
    <alternativeName>
        <fullName evidence="8">tRNA(Ile)-2-lysyl-cytidine synthase</fullName>
    </alternativeName>
    <alternativeName>
        <fullName evidence="8">tRNA(Ile)-lysidine synthetase</fullName>
    </alternativeName>
</protein>
<sequence length="467" mass="54378">MITKVEAFAKEYNMFKKNDKILIALSGGPDSICLMHILVKLREKYNFKLYAAHINHMLRGEEADKDEEYVEKMCNKYDIKLYIKRVDINKIVIEEGLSSELAGRRERYKFFDEIFEKENIDRIAIAHNANDQAETILMRLIRGSGTHGISGIKPIRDNKFIRPILCLNRADIEKYCEDNELNPRIDKTNLETIYSRNKIRLKLLPYIKENFNEDIVNTINRFGVISSIDNDYMESEARTTLKENFENKCNEGVLKKEIFSKHEAVLSRSIKMALEIVAKVNRNFEMKHIYAVINLQKGETGKSIQLPNNILVSNVYGDIKIANCVNNLAGETKCKEIEIKNILNTNVNEGINIDFYKYSISMRVIKDKNVNFKANHLIKYFDCDKINDVKIRFRQNGDRIVPIGMKSPKKLKDIFIDKKVPKDERDLIPIFEFNDDIAWVMGIKTSDIFKVTRDTKNILQVKVQERI</sequence>
<dbReference type="GO" id="GO:0005737">
    <property type="term" value="C:cytoplasm"/>
    <property type="evidence" value="ECO:0007669"/>
    <property type="project" value="UniProtKB-SubCell"/>
</dbReference>
<dbReference type="PANTHER" id="PTHR43033:SF1">
    <property type="entry name" value="TRNA(ILE)-LYSIDINE SYNTHASE-RELATED"/>
    <property type="match status" value="1"/>
</dbReference>
<name>A0A7X2MXB9_9CLOT</name>
<dbReference type="NCBIfam" id="TIGR02432">
    <property type="entry name" value="lysidine_TilS_N"/>
    <property type="match status" value="1"/>
</dbReference>
<dbReference type="GO" id="GO:0006400">
    <property type="term" value="P:tRNA modification"/>
    <property type="evidence" value="ECO:0007669"/>
    <property type="project" value="UniProtKB-UniRule"/>
</dbReference>
<feature type="domain" description="Lysidine-tRNA(Ile) synthetase C-terminal" evidence="10">
    <location>
        <begin position="389"/>
        <end position="461"/>
    </location>
</feature>
<dbReference type="SUPFAM" id="SSF56037">
    <property type="entry name" value="PheT/TilS domain"/>
    <property type="match status" value="1"/>
</dbReference>
<dbReference type="GO" id="GO:0005524">
    <property type="term" value="F:ATP binding"/>
    <property type="evidence" value="ECO:0007669"/>
    <property type="project" value="UniProtKB-UniRule"/>
</dbReference>
<dbReference type="Gene3D" id="3.40.50.620">
    <property type="entry name" value="HUPs"/>
    <property type="match status" value="1"/>
</dbReference>
<dbReference type="EC" id="6.3.4.19" evidence="8"/>
<dbReference type="SMART" id="SM00977">
    <property type="entry name" value="TilS_C"/>
    <property type="match status" value="1"/>
</dbReference>
<dbReference type="HAMAP" id="MF_01161">
    <property type="entry name" value="tRNA_Ile_lys_synt"/>
    <property type="match status" value="1"/>
</dbReference>
<dbReference type="EMBL" id="VULX01000004">
    <property type="protein sequence ID" value="MSR90823.1"/>
    <property type="molecule type" value="Genomic_DNA"/>
</dbReference>
<dbReference type="SUPFAM" id="SSF52402">
    <property type="entry name" value="Adenine nucleotide alpha hydrolases-like"/>
    <property type="match status" value="1"/>
</dbReference>
<dbReference type="Pfam" id="PF01171">
    <property type="entry name" value="ATP_bind_3"/>
    <property type="match status" value="1"/>
</dbReference>
<organism evidence="11 12">
    <name type="scientific">Inconstantimicrobium porci</name>
    <dbReference type="NCBI Taxonomy" id="2652291"/>
    <lineage>
        <taxon>Bacteria</taxon>
        <taxon>Bacillati</taxon>
        <taxon>Bacillota</taxon>
        <taxon>Clostridia</taxon>
        <taxon>Eubacteriales</taxon>
        <taxon>Clostridiaceae</taxon>
        <taxon>Inconstantimicrobium</taxon>
    </lineage>
</organism>
<keyword evidence="2 8" id="KW-0963">Cytoplasm</keyword>
<evidence type="ECO:0000313" key="12">
    <source>
        <dbReference type="Proteomes" id="UP000460287"/>
    </source>
</evidence>